<reference evidence="2 3" key="1">
    <citation type="submission" date="2024-03" db="EMBL/GenBank/DDBJ databases">
        <title>Mouse gut bacterial collection (mGBC) of GemPharmatech.</title>
        <authorList>
            <person name="He Y."/>
            <person name="Dong L."/>
            <person name="Wu D."/>
            <person name="Gao X."/>
            <person name="Lin Z."/>
        </authorList>
    </citation>
    <scope>NUCLEOTIDE SEQUENCE [LARGE SCALE GENOMIC DNA]</scope>
    <source>
        <strain evidence="2 3">54-13</strain>
    </source>
</reference>
<dbReference type="Gene3D" id="1.25.40.10">
    <property type="entry name" value="Tetratricopeptide repeat domain"/>
    <property type="match status" value="1"/>
</dbReference>
<sequence>MSYIKLRKYILGVAVAMASTATAYTLDEAKEMYQAGDFAGALPVFEEALASKPKDPALNQWTGVCLLREGRHDEALPYLKFADTKRVTEAPRYLAEIAFYHYALDEADEYIDKYEASLKKSRKQLPEDMDILRERIGMARAMLDRVEKIVIIDSVAVDRDQFFKAYRLAPESGSVNSTEVLPKSVAAADPSTVYMPETRNFMIWAAPDSAENFVLTGASRLFDGSWETPAPLGSVLDLDGDSNYPFMMPDGVTLYYANNGEESLGGYDIFISRKDEDGFLQPQNIGMPYNSPYDDYLLAIDEVTGVGWWATDRNRLGDYITIYKFIPSDLRNNYPVDYPELTDMARITDYKSTWEDGKDYADLLDAIKEIDPDKKLRKPDFRFALGQGRVYISWNDFKNPRARKLMKRYLDDKKHLDGQLATLEKMRRQYRDGDTSLKTAILNMEAEIDNARSELKKSANDVIAAEN</sequence>
<dbReference type="SUPFAM" id="SSF48452">
    <property type="entry name" value="TPR-like"/>
    <property type="match status" value="1"/>
</dbReference>
<evidence type="ECO:0000313" key="2">
    <source>
        <dbReference type="EMBL" id="MEY8245851.1"/>
    </source>
</evidence>
<keyword evidence="3" id="KW-1185">Reference proteome</keyword>
<protein>
    <submittedName>
        <fullName evidence="2">Tetratricopeptide repeat protein</fullName>
    </submittedName>
</protein>
<accession>A0ABV4CYG6</accession>
<dbReference type="InterPro" id="IPR011990">
    <property type="entry name" value="TPR-like_helical_dom_sf"/>
</dbReference>
<dbReference type="Proteomes" id="UP001565200">
    <property type="component" value="Unassembled WGS sequence"/>
</dbReference>
<evidence type="ECO:0000256" key="1">
    <source>
        <dbReference type="SAM" id="SignalP"/>
    </source>
</evidence>
<dbReference type="RefSeq" id="WP_121699029.1">
    <property type="nucleotide sequence ID" value="NZ_JBCLPP010000025.1"/>
</dbReference>
<evidence type="ECO:0000313" key="3">
    <source>
        <dbReference type="Proteomes" id="UP001565200"/>
    </source>
</evidence>
<organism evidence="2 3">
    <name type="scientific">Heminiphilus faecis</name>
    <dbReference type="NCBI Taxonomy" id="2601703"/>
    <lineage>
        <taxon>Bacteria</taxon>
        <taxon>Pseudomonadati</taxon>
        <taxon>Bacteroidota</taxon>
        <taxon>Bacteroidia</taxon>
        <taxon>Bacteroidales</taxon>
        <taxon>Muribaculaceae</taxon>
        <taxon>Heminiphilus</taxon>
    </lineage>
</organism>
<name>A0ABV4CYG6_9BACT</name>
<dbReference type="EMBL" id="JBCLPP010000025">
    <property type="protein sequence ID" value="MEY8245851.1"/>
    <property type="molecule type" value="Genomic_DNA"/>
</dbReference>
<comment type="caution">
    <text evidence="2">The sequence shown here is derived from an EMBL/GenBank/DDBJ whole genome shotgun (WGS) entry which is preliminary data.</text>
</comment>
<dbReference type="Pfam" id="PF13432">
    <property type="entry name" value="TPR_16"/>
    <property type="match status" value="1"/>
</dbReference>
<keyword evidence="1" id="KW-0732">Signal</keyword>
<feature type="signal peptide" evidence="1">
    <location>
        <begin position="1"/>
        <end position="23"/>
    </location>
</feature>
<feature type="chain" id="PRO_5046161596" evidence="1">
    <location>
        <begin position="24"/>
        <end position="467"/>
    </location>
</feature>
<gene>
    <name evidence="2" type="ORF">AAK873_09525</name>
</gene>
<proteinExistence type="predicted"/>